<evidence type="ECO:0000313" key="3">
    <source>
        <dbReference type="Proteomes" id="UP001430953"/>
    </source>
</evidence>
<keyword evidence="1" id="KW-0472">Membrane</keyword>
<evidence type="ECO:0000256" key="1">
    <source>
        <dbReference type="SAM" id="Phobius"/>
    </source>
</evidence>
<sequence>MGFQGMRGKKDTDKRAPMGFQAKASQILVLLFMQLQNKLCSETEGNSFYFFLFFFYIYIHIYLLLLFRPRDSVIF</sequence>
<keyword evidence="1" id="KW-0812">Transmembrane</keyword>
<accession>A0AAW2GR38</accession>
<evidence type="ECO:0000313" key="2">
    <source>
        <dbReference type="EMBL" id="KAL0129746.1"/>
    </source>
</evidence>
<organism evidence="2 3">
    <name type="scientific">Cardiocondyla obscurior</name>
    <dbReference type="NCBI Taxonomy" id="286306"/>
    <lineage>
        <taxon>Eukaryota</taxon>
        <taxon>Metazoa</taxon>
        <taxon>Ecdysozoa</taxon>
        <taxon>Arthropoda</taxon>
        <taxon>Hexapoda</taxon>
        <taxon>Insecta</taxon>
        <taxon>Pterygota</taxon>
        <taxon>Neoptera</taxon>
        <taxon>Endopterygota</taxon>
        <taxon>Hymenoptera</taxon>
        <taxon>Apocrita</taxon>
        <taxon>Aculeata</taxon>
        <taxon>Formicoidea</taxon>
        <taxon>Formicidae</taxon>
        <taxon>Myrmicinae</taxon>
        <taxon>Cardiocondyla</taxon>
    </lineage>
</organism>
<dbReference type="AlphaFoldDB" id="A0AAW2GR38"/>
<gene>
    <name evidence="2" type="ORF">PUN28_001776</name>
</gene>
<dbReference type="EMBL" id="JADYXP020000002">
    <property type="protein sequence ID" value="KAL0129746.1"/>
    <property type="molecule type" value="Genomic_DNA"/>
</dbReference>
<keyword evidence="3" id="KW-1185">Reference proteome</keyword>
<keyword evidence="1" id="KW-1133">Transmembrane helix</keyword>
<dbReference type="Proteomes" id="UP001430953">
    <property type="component" value="Unassembled WGS sequence"/>
</dbReference>
<name>A0AAW2GR38_9HYME</name>
<feature type="transmembrane region" description="Helical" evidence="1">
    <location>
        <begin position="48"/>
        <end position="67"/>
    </location>
</feature>
<protein>
    <submittedName>
        <fullName evidence="2">Uncharacterized protein</fullName>
    </submittedName>
</protein>
<reference evidence="2 3" key="1">
    <citation type="submission" date="2023-03" db="EMBL/GenBank/DDBJ databases">
        <title>High recombination rates correlate with genetic variation in Cardiocondyla obscurior ants.</title>
        <authorList>
            <person name="Errbii M."/>
        </authorList>
    </citation>
    <scope>NUCLEOTIDE SEQUENCE [LARGE SCALE GENOMIC DNA]</scope>
    <source>
        <strain evidence="2">Alpha-2009</strain>
        <tissue evidence="2">Whole body</tissue>
    </source>
</reference>
<comment type="caution">
    <text evidence="2">The sequence shown here is derived from an EMBL/GenBank/DDBJ whole genome shotgun (WGS) entry which is preliminary data.</text>
</comment>
<proteinExistence type="predicted"/>